<protein>
    <submittedName>
        <fullName evidence="1">Uncharacterized protein</fullName>
    </submittedName>
</protein>
<accession>A0A0A9E932</accession>
<dbReference type="AlphaFoldDB" id="A0A0A9E932"/>
<proteinExistence type="predicted"/>
<reference evidence="1" key="1">
    <citation type="submission" date="2014-09" db="EMBL/GenBank/DDBJ databases">
        <authorList>
            <person name="Magalhaes I.L.F."/>
            <person name="Oliveira U."/>
            <person name="Santos F.R."/>
            <person name="Vidigal T.H.D.A."/>
            <person name="Brescovit A.D."/>
            <person name="Santos A.J."/>
        </authorList>
    </citation>
    <scope>NUCLEOTIDE SEQUENCE</scope>
    <source>
        <tissue evidence="1">Shoot tissue taken approximately 20 cm above the soil surface</tissue>
    </source>
</reference>
<evidence type="ECO:0000313" key="1">
    <source>
        <dbReference type="EMBL" id="JAD94425.1"/>
    </source>
</evidence>
<reference evidence="1" key="2">
    <citation type="journal article" date="2015" name="Data Brief">
        <title>Shoot transcriptome of the giant reed, Arundo donax.</title>
        <authorList>
            <person name="Barrero R.A."/>
            <person name="Guerrero F.D."/>
            <person name="Moolhuijzen P."/>
            <person name="Goolsby J.A."/>
            <person name="Tidwell J."/>
            <person name="Bellgard S.E."/>
            <person name="Bellgard M.I."/>
        </authorList>
    </citation>
    <scope>NUCLEOTIDE SEQUENCE</scope>
    <source>
        <tissue evidence="1">Shoot tissue taken approximately 20 cm above the soil surface</tissue>
    </source>
</reference>
<dbReference type="EMBL" id="GBRH01203470">
    <property type="protein sequence ID" value="JAD94425.1"/>
    <property type="molecule type" value="Transcribed_RNA"/>
</dbReference>
<organism evidence="1">
    <name type="scientific">Arundo donax</name>
    <name type="common">Giant reed</name>
    <name type="synonym">Donax arundinaceus</name>
    <dbReference type="NCBI Taxonomy" id="35708"/>
    <lineage>
        <taxon>Eukaryota</taxon>
        <taxon>Viridiplantae</taxon>
        <taxon>Streptophyta</taxon>
        <taxon>Embryophyta</taxon>
        <taxon>Tracheophyta</taxon>
        <taxon>Spermatophyta</taxon>
        <taxon>Magnoliopsida</taxon>
        <taxon>Liliopsida</taxon>
        <taxon>Poales</taxon>
        <taxon>Poaceae</taxon>
        <taxon>PACMAD clade</taxon>
        <taxon>Arundinoideae</taxon>
        <taxon>Arundineae</taxon>
        <taxon>Arundo</taxon>
    </lineage>
</organism>
<name>A0A0A9E932_ARUDO</name>
<sequence>MRLQRRLNLKACHLLCEQATTCSSFLGDFKVDSIKHLIHLAASSELLAPNLSRS</sequence>